<dbReference type="Proteomes" id="UP000507470">
    <property type="component" value="Unassembled WGS sequence"/>
</dbReference>
<keyword evidence="2" id="KW-1133">Transmembrane helix</keyword>
<keyword evidence="2" id="KW-0812">Transmembrane</keyword>
<organism evidence="4 5">
    <name type="scientific">Mytilus coruscus</name>
    <name type="common">Sea mussel</name>
    <dbReference type="NCBI Taxonomy" id="42192"/>
    <lineage>
        <taxon>Eukaryota</taxon>
        <taxon>Metazoa</taxon>
        <taxon>Spiralia</taxon>
        <taxon>Lophotrochozoa</taxon>
        <taxon>Mollusca</taxon>
        <taxon>Bivalvia</taxon>
        <taxon>Autobranchia</taxon>
        <taxon>Pteriomorphia</taxon>
        <taxon>Mytilida</taxon>
        <taxon>Mytiloidea</taxon>
        <taxon>Mytilidae</taxon>
        <taxon>Mytilinae</taxon>
        <taxon>Mytilus</taxon>
    </lineage>
</organism>
<reference evidence="4 5" key="1">
    <citation type="submission" date="2020-06" db="EMBL/GenBank/DDBJ databases">
        <authorList>
            <person name="Li R."/>
            <person name="Bekaert M."/>
        </authorList>
    </citation>
    <scope>NUCLEOTIDE SEQUENCE [LARGE SCALE GENOMIC DNA]</scope>
    <source>
        <strain evidence="5">wild</strain>
    </source>
</reference>
<name>A0A6J8A5D0_MYTCO</name>
<dbReference type="EMBL" id="CACVKT020000743">
    <property type="protein sequence ID" value="CAC5362588.1"/>
    <property type="molecule type" value="Genomic_DNA"/>
</dbReference>
<dbReference type="OrthoDB" id="6144934at2759"/>
<feature type="region of interest" description="Disordered" evidence="1">
    <location>
        <begin position="249"/>
        <end position="278"/>
    </location>
</feature>
<feature type="transmembrane region" description="Helical" evidence="2">
    <location>
        <begin position="554"/>
        <end position="575"/>
    </location>
</feature>
<evidence type="ECO:0000256" key="1">
    <source>
        <dbReference type="SAM" id="MobiDB-lite"/>
    </source>
</evidence>
<feature type="compositionally biased region" description="Basic and acidic residues" evidence="1">
    <location>
        <begin position="249"/>
        <end position="262"/>
    </location>
</feature>
<keyword evidence="5" id="KW-1185">Reference proteome</keyword>
<evidence type="ECO:0000313" key="4">
    <source>
        <dbReference type="EMBL" id="CAC5362588.1"/>
    </source>
</evidence>
<dbReference type="FunFam" id="1.10.340.70:FF:000001">
    <property type="entry name" value="Retrovirus-related Pol polyprotein from transposon gypsy-like Protein"/>
    <property type="match status" value="1"/>
</dbReference>
<keyword evidence="2" id="KW-0472">Membrane</keyword>
<proteinExistence type="predicted"/>
<evidence type="ECO:0000313" key="5">
    <source>
        <dbReference type="Proteomes" id="UP000507470"/>
    </source>
</evidence>
<dbReference type="AlphaFoldDB" id="A0A6J8A5D0"/>
<gene>
    <name evidence="4" type="ORF">MCOR_4315</name>
</gene>
<dbReference type="InterPro" id="IPR052160">
    <property type="entry name" value="Gypsy_RT_Integrase-like"/>
</dbReference>
<protein>
    <recommendedName>
        <fullName evidence="3">Integrase zinc-binding domain-containing protein</fullName>
    </recommendedName>
</protein>
<sequence>MEDGPKSADIFTLDNTKREITEVHFFYDYDPDTVIVAVQNDNSTVQIEQKEDIANLQRKCPDFEDIYAYLNDGTLPENNKLARKVNIESQQYSLLNGILYHWYQRRTKKPDEQARQHQQLALPRVLRNDALLAYHDSQSGGAHLVTKRVYEALKLEYYWPKMHQQVNDYVRSCDRCQRIKTRNQNHKAPLTLMPIADSFERWHIDILELTQTKDGDRMSPATESTEYSPYYLLFGKKMNLPFDIDAQPKDNMGKEAKEHIQENNDEENDDHQPNADNAQTVNNEIDKEIVDETMNNHGRCQPFGQKNTTKTSQILDLPNNIAITPNHRHFTTFNYETLYNCDFDGYITCDVSLPFQTIKTSSCIFALLHDNKSVIFEQWNFRVLPELTKPNIFELPPAPILLTNAKEVTLKCPNKTSTLPGCQFCIQNIPCSCSLQTSTITYHPRLVNCQEKLQGSTRLYPINLALLHAFFGFDKVKSYFGNTYFKTAINISIPNFEFYNHKFNSILASDNKDLLDLKKIAKSAKKDEVIFQKLTESLLDGQITLDSNWPDTNGYLGVASITIGGISFLGFVYMFL</sequence>
<feature type="domain" description="Integrase zinc-binding" evidence="3">
    <location>
        <begin position="123"/>
        <end position="182"/>
    </location>
</feature>
<evidence type="ECO:0000259" key="3">
    <source>
        <dbReference type="Pfam" id="PF17921"/>
    </source>
</evidence>
<dbReference type="InterPro" id="IPR041588">
    <property type="entry name" value="Integrase_H2C2"/>
</dbReference>
<dbReference type="Pfam" id="PF17921">
    <property type="entry name" value="Integrase_H2C2"/>
    <property type="match status" value="1"/>
</dbReference>
<accession>A0A6J8A5D0</accession>
<dbReference type="PANTHER" id="PTHR47266">
    <property type="entry name" value="ENDONUCLEASE-RELATED"/>
    <property type="match status" value="1"/>
</dbReference>
<dbReference type="Gene3D" id="1.10.340.70">
    <property type="match status" value="1"/>
</dbReference>
<evidence type="ECO:0000256" key="2">
    <source>
        <dbReference type="SAM" id="Phobius"/>
    </source>
</evidence>